<dbReference type="EMBL" id="CP071182">
    <property type="protein sequence ID" value="QSO46860.1"/>
    <property type="molecule type" value="Genomic_DNA"/>
</dbReference>
<dbReference type="GO" id="GO:0005524">
    <property type="term" value="F:ATP binding"/>
    <property type="evidence" value="ECO:0007669"/>
    <property type="project" value="UniProtKB-UniRule"/>
</dbReference>
<keyword evidence="1" id="KW-0547">Nucleotide-binding</keyword>
<dbReference type="PROSITE" id="PS50975">
    <property type="entry name" value="ATP_GRASP"/>
    <property type="match status" value="1"/>
</dbReference>
<dbReference type="AlphaFoldDB" id="A0A9X7VYC0"/>
<accession>A0A9X7VYC0</accession>
<dbReference type="SUPFAM" id="SSF56059">
    <property type="entry name" value="Glutathione synthetase ATP-binding domain-like"/>
    <property type="match status" value="1"/>
</dbReference>
<dbReference type="GO" id="GO:0046872">
    <property type="term" value="F:metal ion binding"/>
    <property type="evidence" value="ECO:0007669"/>
    <property type="project" value="InterPro"/>
</dbReference>
<dbReference type="InterPro" id="IPR011761">
    <property type="entry name" value="ATP-grasp"/>
</dbReference>
<reference evidence="3 4" key="1">
    <citation type="submission" date="2021-02" db="EMBL/GenBank/DDBJ databases">
        <title>Alicyclobacillus curvatus sp. nov. and Alicyclobacillus mengziensis sp. nov., two acidophilic bacteria isolated from acid mine drainage.</title>
        <authorList>
            <person name="Huang Y."/>
        </authorList>
    </citation>
    <scope>NUCLEOTIDE SEQUENCE [LARGE SCALE GENOMIC DNA]</scope>
    <source>
        <strain evidence="3 4">S30H14</strain>
    </source>
</reference>
<dbReference type="Gene3D" id="3.30.470.20">
    <property type="entry name" value="ATP-grasp fold, B domain"/>
    <property type="match status" value="1"/>
</dbReference>
<evidence type="ECO:0000259" key="2">
    <source>
        <dbReference type="PROSITE" id="PS50975"/>
    </source>
</evidence>
<dbReference type="RefSeq" id="WP_206656221.1">
    <property type="nucleotide sequence ID" value="NZ_CP071182.1"/>
</dbReference>
<keyword evidence="4" id="KW-1185">Reference proteome</keyword>
<evidence type="ECO:0000313" key="3">
    <source>
        <dbReference type="EMBL" id="QSO46860.1"/>
    </source>
</evidence>
<dbReference type="Pfam" id="PF14398">
    <property type="entry name" value="ATPgrasp_YheCD"/>
    <property type="match status" value="1"/>
</dbReference>
<proteinExistence type="predicted"/>
<evidence type="ECO:0000313" key="4">
    <source>
        <dbReference type="Proteomes" id="UP000663505"/>
    </source>
</evidence>
<dbReference type="Proteomes" id="UP000663505">
    <property type="component" value="Chromosome"/>
</dbReference>
<keyword evidence="1" id="KW-0067">ATP-binding</keyword>
<name>A0A9X7VYC0_9BACL</name>
<feature type="domain" description="ATP-grasp" evidence="2">
    <location>
        <begin position="119"/>
        <end position="361"/>
    </location>
</feature>
<gene>
    <name evidence="3" type="ORF">JZ786_20885</name>
</gene>
<organism evidence="3 4">
    <name type="scientific">Alicyclobacillus mengziensis</name>
    <dbReference type="NCBI Taxonomy" id="2931921"/>
    <lineage>
        <taxon>Bacteria</taxon>
        <taxon>Bacillati</taxon>
        <taxon>Bacillota</taxon>
        <taxon>Bacilli</taxon>
        <taxon>Bacillales</taxon>
        <taxon>Alicyclobacillaceae</taxon>
        <taxon>Alicyclobacillus</taxon>
    </lineage>
</organism>
<dbReference type="InterPro" id="IPR026838">
    <property type="entry name" value="YheC/D"/>
</dbReference>
<dbReference type="KEGG" id="afx:JZ786_20885"/>
<protein>
    <submittedName>
        <fullName evidence="3">YheC/YheD family protein</fullName>
    </submittedName>
</protein>
<sequence>MLITITGWSPTVKSNRRRELAFRSLASAAIKYRVPLVVTSPGKLLDGKQFSGWGCSVVNGNIHWAKSTWSLTPQTVVYDAMYLRDLKTHRASYRHLLGKLRKDKIPIFNPVLPAKDELYRVLTKSQIKGGRLPQTVTSVSPRQVMRMLNERNKLWLKPVFGSGGRNIAFIERQTGGKYLVTVERHHHHRLQEEMGRRELLQLVRQLLSRRAYMAQEHVELSSTPDGRKIDFRVTVQRRDNGAWNVTATTVRMGAPGSVLTNFHAGGQVRSLGRTDDNLESLDGLGVTSADVRQMKQLALRVARRLQVHYPSLGILGLDIGHTGAGEFFVYDFNGRPGRDILTDEEVVRFMDSVAGYAHYLSELRTHTH</sequence>
<evidence type="ECO:0000256" key="1">
    <source>
        <dbReference type="PROSITE-ProRule" id="PRU00409"/>
    </source>
</evidence>